<dbReference type="Proteomes" id="UP000772434">
    <property type="component" value="Unassembled WGS sequence"/>
</dbReference>
<dbReference type="EMBL" id="JADNRY010000235">
    <property type="protein sequence ID" value="KAF9060611.1"/>
    <property type="molecule type" value="Genomic_DNA"/>
</dbReference>
<evidence type="ECO:0000313" key="2">
    <source>
        <dbReference type="Proteomes" id="UP000772434"/>
    </source>
</evidence>
<accession>A0A9P5PC47</accession>
<reference evidence="1" key="1">
    <citation type="submission" date="2020-11" db="EMBL/GenBank/DDBJ databases">
        <authorList>
            <consortium name="DOE Joint Genome Institute"/>
            <person name="Ahrendt S."/>
            <person name="Riley R."/>
            <person name="Andreopoulos W."/>
            <person name="Labutti K."/>
            <person name="Pangilinan J."/>
            <person name="Ruiz-Duenas F.J."/>
            <person name="Barrasa J.M."/>
            <person name="Sanchez-Garcia M."/>
            <person name="Camarero S."/>
            <person name="Miyauchi S."/>
            <person name="Serrano A."/>
            <person name="Linde D."/>
            <person name="Babiker R."/>
            <person name="Drula E."/>
            <person name="Ayuso-Fernandez I."/>
            <person name="Pacheco R."/>
            <person name="Padilla G."/>
            <person name="Ferreira P."/>
            <person name="Barriuso J."/>
            <person name="Kellner H."/>
            <person name="Castanera R."/>
            <person name="Alfaro M."/>
            <person name="Ramirez L."/>
            <person name="Pisabarro A.G."/>
            <person name="Kuo A."/>
            <person name="Tritt A."/>
            <person name="Lipzen A."/>
            <person name="He G."/>
            <person name="Yan M."/>
            <person name="Ng V."/>
            <person name="Cullen D."/>
            <person name="Martin F."/>
            <person name="Rosso M.-N."/>
            <person name="Henrissat B."/>
            <person name="Hibbett D."/>
            <person name="Martinez A.T."/>
            <person name="Grigoriev I.V."/>
        </authorList>
    </citation>
    <scope>NUCLEOTIDE SEQUENCE</scope>
    <source>
        <strain evidence="1">AH 40177</strain>
    </source>
</reference>
<keyword evidence="2" id="KW-1185">Reference proteome</keyword>
<gene>
    <name evidence="1" type="ORF">BDP27DRAFT_1370389</name>
</gene>
<dbReference type="AlphaFoldDB" id="A0A9P5PC47"/>
<comment type="caution">
    <text evidence="1">The sequence shown here is derived from an EMBL/GenBank/DDBJ whole genome shotgun (WGS) entry which is preliminary data.</text>
</comment>
<dbReference type="OrthoDB" id="2876408at2759"/>
<name>A0A9P5PC47_9AGAR</name>
<protein>
    <submittedName>
        <fullName evidence="1">Uncharacterized protein</fullName>
    </submittedName>
</protein>
<sequence>MSDKRSEGSIGAKEATAGLSDAVYKRFNGVERGEAAYEECQMTGVLAALKNKMDNERFIVIKGSDLNCCKPGVKMAWGEIIHLIGTINEAEALFEFLKAEGIVEPLPSEFWWGIA</sequence>
<evidence type="ECO:0000313" key="1">
    <source>
        <dbReference type="EMBL" id="KAF9060611.1"/>
    </source>
</evidence>
<organism evidence="1 2">
    <name type="scientific">Rhodocollybia butyracea</name>
    <dbReference type="NCBI Taxonomy" id="206335"/>
    <lineage>
        <taxon>Eukaryota</taxon>
        <taxon>Fungi</taxon>
        <taxon>Dikarya</taxon>
        <taxon>Basidiomycota</taxon>
        <taxon>Agaricomycotina</taxon>
        <taxon>Agaricomycetes</taxon>
        <taxon>Agaricomycetidae</taxon>
        <taxon>Agaricales</taxon>
        <taxon>Marasmiineae</taxon>
        <taxon>Omphalotaceae</taxon>
        <taxon>Rhodocollybia</taxon>
    </lineage>
</organism>
<proteinExistence type="predicted"/>